<sequence length="52" mass="5930">MARFGGLRGSYLAIVRLARCHPLCAGGHDPVPARFRWWPRPPEKNLGEHLHE</sequence>
<dbReference type="InterPro" id="IPR002696">
    <property type="entry name" value="Membr_insert_effic_factor_YidD"/>
</dbReference>
<keyword evidence="2" id="KW-1185">Reference proteome</keyword>
<dbReference type="Pfam" id="PF01809">
    <property type="entry name" value="YidD"/>
    <property type="match status" value="1"/>
</dbReference>
<name>A0A167GS15_9GAMM</name>
<dbReference type="AlphaFoldDB" id="A0A167GS15"/>
<dbReference type="EMBL" id="CP015249">
    <property type="protein sequence ID" value="ANB17362.1"/>
    <property type="molecule type" value="Genomic_DNA"/>
</dbReference>
<evidence type="ECO:0000313" key="1">
    <source>
        <dbReference type="EMBL" id="ANB17362.1"/>
    </source>
</evidence>
<organism evidence="1 2">
    <name type="scientific">Dokdonella koreensis DS-123</name>
    <dbReference type="NCBI Taxonomy" id="1300342"/>
    <lineage>
        <taxon>Bacteria</taxon>
        <taxon>Pseudomonadati</taxon>
        <taxon>Pseudomonadota</taxon>
        <taxon>Gammaproteobacteria</taxon>
        <taxon>Lysobacterales</taxon>
        <taxon>Rhodanobacteraceae</taxon>
        <taxon>Dokdonella</taxon>
    </lineage>
</organism>
<dbReference type="KEGG" id="dko:I596_1332"/>
<evidence type="ECO:0000313" key="2">
    <source>
        <dbReference type="Proteomes" id="UP000076830"/>
    </source>
</evidence>
<dbReference type="Proteomes" id="UP000076830">
    <property type="component" value="Chromosome"/>
</dbReference>
<evidence type="ECO:0008006" key="3">
    <source>
        <dbReference type="Google" id="ProtNLM"/>
    </source>
</evidence>
<gene>
    <name evidence="1" type="ORF">I596_1332</name>
</gene>
<protein>
    <recommendedName>
        <fullName evidence="3">Protein YidD</fullName>
    </recommendedName>
</protein>
<dbReference type="STRING" id="1300342.I596_1332"/>
<dbReference type="SMART" id="SM01234">
    <property type="entry name" value="Haemolytic"/>
    <property type="match status" value="1"/>
</dbReference>
<accession>A0A167GS15</accession>
<proteinExistence type="predicted"/>
<reference evidence="1 2" key="1">
    <citation type="submission" date="2016-04" db="EMBL/GenBank/DDBJ databases">
        <title>Complete genome sequence of Dokdonella koreensis DS-123T.</title>
        <authorList>
            <person name="Kim J.F."/>
            <person name="Lee H."/>
            <person name="Kwak M.-J."/>
        </authorList>
    </citation>
    <scope>NUCLEOTIDE SEQUENCE [LARGE SCALE GENOMIC DNA]</scope>
    <source>
        <strain evidence="1 2">DS-123</strain>
    </source>
</reference>